<sequence length="696" mass="74988">MNKLAIALTLTTVALSNLVAFSAYAEKQTAKLVDKMSVNQFTLKNAHKIIIVKWKDSSIHSNLTMVPELELKSSPKYMAKSISRSSLNLPEVLNRDLGLESIEQVYSKTGIQLKHLRTMSLNNDVFMAKTSLSEEQLIDKLMSTGQFALVNINKKIEVNSATSKPLQKRVTNTSLDKNAFNDPAYLLSLYLDEQVEGLMGAHSFLKAGDFAKENNNLGRKVRIGIIDTGFWEHADVDYSADEGYDFVSNFDFRGYGDCTSSDSTKSGDDATCSQENFVEDTRDSDPTDKSWFFPYDSNGNVTGDGSVCVQGHGLSVASTIATVRNNSKGVVGAIDSNDVTLIPIRTLGCDGGWASDSADAIVWASGGAVPGVENINEPVDIINLSLGGGGICNQNSEYFDAVEFAISQGVVVVASAGNGNIDMTDFAPASCEGVLAVGSNTILGEKSLFSNYGEDLDVTFFGNDVNVAYVNTGIYINPENSSFCNLDEGTPSNDSCYSSVSGTSFSAPLASAALAMMKMVHSGMSESELRALVSLSAGKYDFNRLGNQTIRSSLMPNAGNGNVVNALNMDLDLSTVENIKAEHNFKNFEGATDELYLSSLSNIASKEAVCATYSFTWGNYKSPIDSVEYFLFGSNSSDEVMDFNNSSLLSSGVEATDMTFNIIDFNRVGIVSYVNGQAGEIFEVDLSRASRPTFCI</sequence>
<dbReference type="PANTHER" id="PTHR43806:SF11">
    <property type="entry name" value="CEREVISIN-RELATED"/>
    <property type="match status" value="1"/>
</dbReference>
<feature type="signal peptide" evidence="7">
    <location>
        <begin position="1"/>
        <end position="25"/>
    </location>
</feature>
<keyword evidence="7" id="KW-0732">Signal</keyword>
<gene>
    <name evidence="9" type="ordered locus">GNIT_3380</name>
</gene>
<feature type="active site" description="Charge relay system" evidence="5">
    <location>
        <position position="312"/>
    </location>
</feature>
<dbReference type="InterPro" id="IPR023827">
    <property type="entry name" value="Peptidase_S8_Asp-AS"/>
</dbReference>
<dbReference type="GO" id="GO:0006508">
    <property type="term" value="P:proteolysis"/>
    <property type="evidence" value="ECO:0007669"/>
    <property type="project" value="UniProtKB-KW"/>
</dbReference>
<feature type="domain" description="Peptidase S8/S53" evidence="8">
    <location>
        <begin position="218"/>
        <end position="539"/>
    </location>
</feature>
<dbReference type="PROSITE" id="PS51892">
    <property type="entry name" value="SUBTILASE"/>
    <property type="match status" value="1"/>
</dbReference>
<dbReference type="GO" id="GO:0004252">
    <property type="term" value="F:serine-type endopeptidase activity"/>
    <property type="evidence" value="ECO:0007669"/>
    <property type="project" value="UniProtKB-UniRule"/>
</dbReference>
<name>G4QN55_GLANF</name>
<dbReference type="STRING" id="1085623.GNIT_3380"/>
<accession>G4QN55</accession>
<dbReference type="RefSeq" id="WP_014110345.1">
    <property type="nucleotide sequence ID" value="NC_016041.1"/>
</dbReference>
<dbReference type="HOGENOM" id="CLU_415544_0_0_6"/>
<evidence type="ECO:0000256" key="4">
    <source>
        <dbReference type="ARBA" id="ARBA00022825"/>
    </source>
</evidence>
<dbReference type="InterPro" id="IPR000209">
    <property type="entry name" value="Peptidase_S8/S53_dom"/>
</dbReference>
<evidence type="ECO:0000256" key="5">
    <source>
        <dbReference type="PROSITE-ProRule" id="PRU01240"/>
    </source>
</evidence>
<dbReference type="SUPFAM" id="SSF52743">
    <property type="entry name" value="Subtilisin-like"/>
    <property type="match status" value="1"/>
</dbReference>
<dbReference type="eggNOG" id="COG1404">
    <property type="taxonomic scope" value="Bacteria"/>
</dbReference>
<evidence type="ECO:0000313" key="10">
    <source>
        <dbReference type="Proteomes" id="UP000009282"/>
    </source>
</evidence>
<dbReference type="PROSITE" id="PS00138">
    <property type="entry name" value="SUBTILASE_SER"/>
    <property type="match status" value="1"/>
</dbReference>
<dbReference type="InterPro" id="IPR023828">
    <property type="entry name" value="Peptidase_S8_Ser-AS"/>
</dbReference>
<evidence type="ECO:0000256" key="1">
    <source>
        <dbReference type="ARBA" id="ARBA00011073"/>
    </source>
</evidence>
<dbReference type="PANTHER" id="PTHR43806">
    <property type="entry name" value="PEPTIDASE S8"/>
    <property type="match status" value="1"/>
</dbReference>
<dbReference type="KEGG" id="gni:GNIT_3380"/>
<dbReference type="InterPro" id="IPR036852">
    <property type="entry name" value="Peptidase_S8/S53_dom_sf"/>
</dbReference>
<dbReference type="PRINTS" id="PR00723">
    <property type="entry name" value="SUBTILISIN"/>
</dbReference>
<organism evidence="9 10">
    <name type="scientific">Glaciecola nitratireducens (strain JCM 12485 / KCTC 12276 / FR1064)</name>
    <dbReference type="NCBI Taxonomy" id="1085623"/>
    <lineage>
        <taxon>Bacteria</taxon>
        <taxon>Pseudomonadati</taxon>
        <taxon>Pseudomonadota</taxon>
        <taxon>Gammaproteobacteria</taxon>
        <taxon>Alteromonadales</taxon>
        <taxon>Alteromonadaceae</taxon>
        <taxon>Brumicola</taxon>
    </lineage>
</organism>
<dbReference type="Gene3D" id="3.40.50.200">
    <property type="entry name" value="Peptidase S8/S53 domain"/>
    <property type="match status" value="1"/>
</dbReference>
<reference evidence="9 10" key="1">
    <citation type="journal article" date="2011" name="J. Bacteriol.">
        <title>Complete genome sequence of seawater bacterium Glaciecola nitratireducens FR1064T.</title>
        <authorList>
            <person name="Bian F."/>
            <person name="Qin Q.L."/>
            <person name="Xie B.B."/>
            <person name="Shu Y.L."/>
            <person name="Zhang X.Y."/>
            <person name="Yu Y."/>
            <person name="Chen B."/>
            <person name="Chen X.L."/>
            <person name="Zhou B.C."/>
            <person name="Zhang Y.Z."/>
        </authorList>
    </citation>
    <scope>NUCLEOTIDE SEQUENCE [LARGE SCALE GENOMIC DNA]</scope>
    <source>
        <strain evidence="10">JCM 12485 / KCTC 12276 / FR1064</strain>
    </source>
</reference>
<keyword evidence="2 5" id="KW-0645">Protease</keyword>
<keyword evidence="10" id="KW-1185">Reference proteome</keyword>
<dbReference type="InterPro" id="IPR050131">
    <property type="entry name" value="Peptidase_S8_subtilisin-like"/>
</dbReference>
<proteinExistence type="inferred from homology"/>
<keyword evidence="3 5" id="KW-0378">Hydrolase</keyword>
<evidence type="ECO:0000256" key="3">
    <source>
        <dbReference type="ARBA" id="ARBA00022801"/>
    </source>
</evidence>
<dbReference type="Pfam" id="PF00082">
    <property type="entry name" value="Peptidase_S8"/>
    <property type="match status" value="1"/>
</dbReference>
<dbReference type="EMBL" id="CP003060">
    <property type="protein sequence ID" value="AEP31474.1"/>
    <property type="molecule type" value="Genomic_DNA"/>
</dbReference>
<dbReference type="PROSITE" id="PS00136">
    <property type="entry name" value="SUBTILASE_ASP"/>
    <property type="match status" value="1"/>
</dbReference>
<evidence type="ECO:0000313" key="9">
    <source>
        <dbReference type="EMBL" id="AEP31474.1"/>
    </source>
</evidence>
<feature type="chain" id="PRO_5003467625" evidence="7">
    <location>
        <begin position="26"/>
        <end position="696"/>
    </location>
</feature>
<protein>
    <submittedName>
        <fullName evidence="9">Peptidase S8 and S53, subtilisin, kexin, sedolisin</fullName>
    </submittedName>
</protein>
<comment type="similarity">
    <text evidence="1 5 6">Belongs to the peptidase S8 family.</text>
</comment>
<feature type="active site" description="Charge relay system" evidence="5">
    <location>
        <position position="504"/>
    </location>
</feature>
<dbReference type="Proteomes" id="UP000009282">
    <property type="component" value="Chromosome"/>
</dbReference>
<evidence type="ECO:0000256" key="7">
    <source>
        <dbReference type="SAM" id="SignalP"/>
    </source>
</evidence>
<dbReference type="AlphaFoldDB" id="G4QN55"/>
<dbReference type="InterPro" id="IPR015500">
    <property type="entry name" value="Peptidase_S8_subtilisin-rel"/>
</dbReference>
<dbReference type="OrthoDB" id="9790784at2"/>
<evidence type="ECO:0000256" key="6">
    <source>
        <dbReference type="RuleBase" id="RU003355"/>
    </source>
</evidence>
<evidence type="ECO:0000259" key="8">
    <source>
        <dbReference type="Pfam" id="PF00082"/>
    </source>
</evidence>
<keyword evidence="4 5" id="KW-0720">Serine protease</keyword>
<feature type="active site" description="Charge relay system" evidence="5">
    <location>
        <position position="227"/>
    </location>
</feature>
<evidence type="ECO:0000256" key="2">
    <source>
        <dbReference type="ARBA" id="ARBA00022670"/>
    </source>
</evidence>